<keyword evidence="5 6" id="KW-0342">GTP-binding</keyword>
<gene>
    <name evidence="6" type="primary">cetZ</name>
    <name evidence="9" type="ORF">ACFPJ5_08790</name>
</gene>
<dbReference type="InterPro" id="IPR037103">
    <property type="entry name" value="Tubulin/FtsZ-like_C"/>
</dbReference>
<name>A0ABD5RAJ6_9EURY</name>
<dbReference type="FunFam" id="3.40.50.1440:FF:000051">
    <property type="entry name" value="Tubulin-like protein CetZ"/>
    <property type="match status" value="1"/>
</dbReference>
<keyword evidence="2 6" id="KW-0963">Cytoplasm</keyword>
<sequence>MKTVLIGVGQAGGKLATALAEFDARMEFGAVSEAIAVNTAKADLQPLPLDTVLIGQDRVNGHGVGGDNELGAEVMQADALEVMDALDGRISSKAEAIWVVAGLGGGTGSGGAPALARELQRVYDVPIYGLGILPGRDEGAIYQANAGRSLKTFAREADSVLLVDNDAFRSSGESVEEGFDAINEAIARRIGLLLASGEAVEGVGESVVDTSEVINTLRSGGIASLGYASAESSESAEENINTVMSTSRRAVLSGASLPNATDADSALLVVAGQPDRIPRKGVEKSRRWLEDETNSMEVRGGDFPLGSERLASLVLLAGVEGTQRLAEFMERARQAVRDAEEPDEDPADAFANDQLEDLM</sequence>
<dbReference type="PANTHER" id="PTHR30314">
    <property type="entry name" value="CELL DIVISION PROTEIN FTSZ-RELATED"/>
    <property type="match status" value="1"/>
</dbReference>
<dbReference type="SMART" id="SM00864">
    <property type="entry name" value="Tubulin"/>
    <property type="match status" value="1"/>
</dbReference>
<feature type="binding site" evidence="6">
    <location>
        <begin position="10"/>
        <end position="14"/>
    </location>
    <ligand>
        <name>GTP</name>
        <dbReference type="ChEBI" id="CHEBI:37565"/>
    </ligand>
</feature>
<accession>A0ABD5RAJ6</accession>
<dbReference type="Gene3D" id="3.30.1330.20">
    <property type="entry name" value="Tubulin/FtsZ, C-terminal domain"/>
    <property type="match status" value="1"/>
</dbReference>
<dbReference type="GO" id="GO:0005525">
    <property type="term" value="F:GTP binding"/>
    <property type="evidence" value="ECO:0007669"/>
    <property type="project" value="UniProtKB-UniRule"/>
</dbReference>
<dbReference type="InterPro" id="IPR036525">
    <property type="entry name" value="Tubulin/FtsZ_GTPase_sf"/>
</dbReference>
<dbReference type="Proteomes" id="UP001596201">
    <property type="component" value="Unassembled WGS sequence"/>
</dbReference>
<organism evidence="9 10">
    <name type="scientific">Salinirubrum litoreum</name>
    <dbReference type="NCBI Taxonomy" id="1126234"/>
    <lineage>
        <taxon>Archaea</taxon>
        <taxon>Methanobacteriati</taxon>
        <taxon>Methanobacteriota</taxon>
        <taxon>Stenosarchaea group</taxon>
        <taxon>Halobacteria</taxon>
        <taxon>Halobacteriales</taxon>
        <taxon>Haloferacaceae</taxon>
        <taxon>Salinirubrum</taxon>
    </lineage>
</organism>
<evidence type="ECO:0000313" key="10">
    <source>
        <dbReference type="Proteomes" id="UP001596201"/>
    </source>
</evidence>
<feature type="region of interest" description="Disordered" evidence="7">
    <location>
        <begin position="333"/>
        <end position="359"/>
    </location>
</feature>
<protein>
    <recommendedName>
        <fullName evidence="6">Tubulin-like protein CetZ</fullName>
    </recommendedName>
</protein>
<dbReference type="InterPro" id="IPR048737">
    <property type="entry name" value="CetZ_C"/>
</dbReference>
<evidence type="ECO:0000256" key="7">
    <source>
        <dbReference type="SAM" id="MobiDB-lite"/>
    </source>
</evidence>
<dbReference type="InterPro" id="IPR003008">
    <property type="entry name" value="Tubulin_FtsZ_GTPase"/>
</dbReference>
<feature type="binding site" evidence="6">
    <location>
        <position position="138"/>
    </location>
    <ligand>
        <name>GTP</name>
        <dbReference type="ChEBI" id="CHEBI:37565"/>
    </ligand>
</feature>
<dbReference type="Pfam" id="PF00091">
    <property type="entry name" value="Tubulin"/>
    <property type="match status" value="1"/>
</dbReference>
<dbReference type="GO" id="GO:0008360">
    <property type="term" value="P:regulation of cell shape"/>
    <property type="evidence" value="ECO:0007669"/>
    <property type="project" value="UniProtKB-UniRule"/>
</dbReference>
<evidence type="ECO:0000256" key="6">
    <source>
        <dbReference type="HAMAP-Rule" id="MF_01946"/>
    </source>
</evidence>
<feature type="domain" description="Tubulin/FtsZ GTPase" evidence="8">
    <location>
        <begin position="2"/>
        <end position="202"/>
    </location>
</feature>
<proteinExistence type="inferred from homology"/>
<evidence type="ECO:0000256" key="1">
    <source>
        <dbReference type="ARBA" id="ARBA00006877"/>
    </source>
</evidence>
<dbReference type="InterPro" id="IPR017975">
    <property type="entry name" value="Tubulin_CS"/>
</dbReference>
<dbReference type="SUPFAM" id="SSF52490">
    <property type="entry name" value="Tubulin nucleotide-binding domain-like"/>
    <property type="match status" value="1"/>
</dbReference>
<dbReference type="InterPro" id="IPR032907">
    <property type="entry name" value="CetZ"/>
</dbReference>
<dbReference type="PANTHER" id="PTHR30314:SF10">
    <property type="entry name" value="TUBULIN-LIKE PROTEIN CETZ"/>
    <property type="match status" value="1"/>
</dbReference>
<evidence type="ECO:0000256" key="5">
    <source>
        <dbReference type="ARBA" id="ARBA00023134"/>
    </source>
</evidence>
<keyword evidence="4 6" id="KW-0133">Cell shape</keyword>
<comment type="caution">
    <text evidence="9">The sequence shown here is derived from an EMBL/GenBank/DDBJ whole genome shotgun (WGS) entry which is preliminary data.</text>
</comment>
<dbReference type="PRINTS" id="PR00423">
    <property type="entry name" value="CELLDVISFTSZ"/>
</dbReference>
<evidence type="ECO:0000259" key="8">
    <source>
        <dbReference type="SMART" id="SM00864"/>
    </source>
</evidence>
<dbReference type="AlphaFoldDB" id="A0ABD5RAJ6"/>
<dbReference type="InterPro" id="IPR045061">
    <property type="entry name" value="FtsZ/CetZ"/>
</dbReference>
<keyword evidence="3 6" id="KW-0547">Nucleotide-binding</keyword>
<dbReference type="CDD" id="cd02202">
    <property type="entry name" value="CetZ_tubulin-like"/>
    <property type="match status" value="1"/>
</dbReference>
<comment type="similarity">
    <text evidence="1 6">Belongs to the CetZ family.</text>
</comment>
<feature type="binding site" evidence="6">
    <location>
        <position position="165"/>
    </location>
    <ligand>
        <name>GTP</name>
        <dbReference type="ChEBI" id="CHEBI:37565"/>
    </ligand>
</feature>
<evidence type="ECO:0000256" key="4">
    <source>
        <dbReference type="ARBA" id="ARBA00022960"/>
    </source>
</evidence>
<evidence type="ECO:0000256" key="3">
    <source>
        <dbReference type="ARBA" id="ARBA00022741"/>
    </source>
</evidence>
<keyword evidence="10" id="KW-1185">Reference proteome</keyword>
<comment type="function">
    <text evidence="6">Involved in cell shape control.</text>
</comment>
<evidence type="ECO:0000256" key="2">
    <source>
        <dbReference type="ARBA" id="ARBA00022490"/>
    </source>
</evidence>
<evidence type="ECO:0000313" key="9">
    <source>
        <dbReference type="EMBL" id="MFC5367036.1"/>
    </source>
</evidence>
<dbReference type="PROSITE" id="PS00227">
    <property type="entry name" value="TUBULIN"/>
    <property type="match status" value="1"/>
</dbReference>
<comment type="subcellular location">
    <subcellularLocation>
        <location evidence="6">Cytoplasm</location>
    </subcellularLocation>
</comment>
<feature type="binding site" evidence="6">
    <location>
        <position position="183"/>
    </location>
    <ligand>
        <name>GTP</name>
        <dbReference type="ChEBI" id="CHEBI:37565"/>
    </ligand>
</feature>
<dbReference type="Pfam" id="PF21011">
    <property type="entry name" value="CetZ_C"/>
    <property type="match status" value="1"/>
</dbReference>
<reference evidence="9 10" key="1">
    <citation type="journal article" date="2019" name="Int. J. Syst. Evol. Microbiol.">
        <title>The Global Catalogue of Microorganisms (GCM) 10K type strain sequencing project: providing services to taxonomists for standard genome sequencing and annotation.</title>
        <authorList>
            <consortium name="The Broad Institute Genomics Platform"/>
            <consortium name="The Broad Institute Genome Sequencing Center for Infectious Disease"/>
            <person name="Wu L."/>
            <person name="Ma J."/>
        </authorList>
    </citation>
    <scope>NUCLEOTIDE SEQUENCE [LARGE SCALE GENOMIC DNA]</scope>
    <source>
        <strain evidence="9 10">CGMCC 1.12237</strain>
    </source>
</reference>
<feature type="binding site" evidence="6">
    <location>
        <begin position="106"/>
        <end position="108"/>
    </location>
    <ligand>
        <name>GTP</name>
        <dbReference type="ChEBI" id="CHEBI:37565"/>
    </ligand>
</feature>
<dbReference type="Gene3D" id="3.40.50.1440">
    <property type="entry name" value="Tubulin/FtsZ, GTPase domain"/>
    <property type="match status" value="1"/>
</dbReference>
<dbReference type="GO" id="GO:0005737">
    <property type="term" value="C:cytoplasm"/>
    <property type="evidence" value="ECO:0007669"/>
    <property type="project" value="UniProtKB-SubCell"/>
</dbReference>
<dbReference type="RefSeq" id="WP_227231561.1">
    <property type="nucleotide sequence ID" value="NZ_JAJCVJ010000004.1"/>
</dbReference>
<dbReference type="EMBL" id="JBHSKX010000001">
    <property type="protein sequence ID" value="MFC5367036.1"/>
    <property type="molecule type" value="Genomic_DNA"/>
</dbReference>
<dbReference type="HAMAP" id="MF_01946">
    <property type="entry name" value="CetZ"/>
    <property type="match status" value="1"/>
</dbReference>